<dbReference type="EMBL" id="JAOPKC010000018">
    <property type="protein sequence ID" value="MCU4718982.1"/>
    <property type="molecule type" value="Genomic_DNA"/>
</dbReference>
<dbReference type="AlphaFoldDB" id="A0AAE3ICM0"/>
<reference evidence="2" key="1">
    <citation type="submission" date="2023-02" db="EMBL/GenBank/DDBJ databases">
        <title>Enrichment on poylsaccharides allowed isolation of novel metabolic and taxonomic groups of Haloarchaea.</title>
        <authorList>
            <person name="Sorokin D.Y."/>
            <person name="Elcheninov A.G."/>
            <person name="Khizhniak T.V."/>
            <person name="Kolganova T.V."/>
            <person name="Kublanov I.V."/>
        </authorList>
    </citation>
    <scope>NUCLEOTIDE SEQUENCE</scope>
    <source>
        <strain evidence="1 3">HArc-curdl5-1</strain>
        <strain evidence="2">HArc-curdl7</strain>
    </source>
</reference>
<evidence type="ECO:0000313" key="4">
    <source>
        <dbReference type="Proteomes" id="UP001209746"/>
    </source>
</evidence>
<name>A0AAE3ICM0_9EURY</name>
<organism evidence="2 4">
    <name type="scientific">Halapricum hydrolyticum</name>
    <dbReference type="NCBI Taxonomy" id="2979991"/>
    <lineage>
        <taxon>Archaea</taxon>
        <taxon>Methanobacteriati</taxon>
        <taxon>Methanobacteriota</taxon>
        <taxon>Stenosarchaea group</taxon>
        <taxon>Halobacteria</taxon>
        <taxon>Halobacteriales</taxon>
        <taxon>Haloarculaceae</taxon>
        <taxon>Halapricum</taxon>
    </lineage>
</organism>
<dbReference type="Proteomes" id="UP001209746">
    <property type="component" value="Unassembled WGS sequence"/>
</dbReference>
<gene>
    <name evidence="2" type="ORF">OB914_13190</name>
    <name evidence="1" type="ORF">OB916_13075</name>
</gene>
<dbReference type="EMBL" id="JAOPKD010000016">
    <property type="protein sequence ID" value="MCU4727911.1"/>
    <property type="molecule type" value="Genomic_DNA"/>
</dbReference>
<keyword evidence="3" id="KW-1185">Reference proteome</keyword>
<evidence type="ECO:0000313" key="3">
    <source>
        <dbReference type="Proteomes" id="UP001208186"/>
    </source>
</evidence>
<accession>A0AAE3ICM0</accession>
<dbReference type="RefSeq" id="WP_315909735.1">
    <property type="nucleotide sequence ID" value="NZ_JAOPKC010000018.1"/>
</dbReference>
<evidence type="ECO:0000313" key="1">
    <source>
        <dbReference type="EMBL" id="MCU4718982.1"/>
    </source>
</evidence>
<sequence length="174" mass="20001">MVDDSEIPQVPGRSFLTKSQREYLFGKEFDDDRERQLRFQIRKNIQSALMDFQLIWNLSEKDRLLATKPLSSYYQFEGVADWLSEKDQDLLKDLSDVNLSEGDEHIGGLMHEGIVDLLILYATSYGIGTFENLIQRALDEAAFKTALEMDRDIGAFDVQIQRTESVTDALPEED</sequence>
<evidence type="ECO:0000313" key="2">
    <source>
        <dbReference type="EMBL" id="MCU4727911.1"/>
    </source>
</evidence>
<protein>
    <submittedName>
        <fullName evidence="2">Uncharacterized protein</fullName>
    </submittedName>
</protein>
<proteinExistence type="predicted"/>
<comment type="caution">
    <text evidence="2">The sequence shown here is derived from an EMBL/GenBank/DDBJ whole genome shotgun (WGS) entry which is preliminary data.</text>
</comment>
<dbReference type="Proteomes" id="UP001208186">
    <property type="component" value="Unassembled WGS sequence"/>
</dbReference>